<keyword evidence="2" id="KW-1185">Reference proteome</keyword>
<dbReference type="EMBL" id="NTFS01000014">
    <property type="protein sequence ID" value="PAX60327.1"/>
    <property type="molecule type" value="Genomic_DNA"/>
</dbReference>
<reference evidence="1 2" key="1">
    <citation type="submission" date="2017-08" db="EMBL/GenBank/DDBJ databases">
        <title>Draft genome sequence of filamentous cyanobacterium Calothrix elsteri CCALA 953.</title>
        <authorList>
            <person name="Gagunashvili A.N."/>
            <person name="Elster J."/>
            <person name="Andresson O.S."/>
        </authorList>
    </citation>
    <scope>NUCLEOTIDE SEQUENCE [LARGE SCALE GENOMIC DNA]</scope>
    <source>
        <strain evidence="1 2">CCALA 953</strain>
    </source>
</reference>
<sequence length="291" mass="32419">MTYQIESEPSPKRRSAIQSIWDVGVIVSLVILALSAQNGNFNQPTASSPLKPIHASEVANNSNNFRGKTVTIASKPIGQIGTNSFILKDGFFSQQEPVLVVNASGVPFKLPSDKRSLMPEAYRNVEIQVTGKVRNFSISEIERDYNLNLQAEQYRDYVNKPVVVAEDIILAPQPNQIADNPKSYYGQTVAVTGKVGDITSPILMTLHQQRIFRDMPLALSSAYRDLPVLLTSELKTPINKGQKVAVVGEVRPFIASEIEQQYNLNWDSDVKREMEAKYRNQPILVAETVYP</sequence>
<gene>
    <name evidence="1" type="ORF">CK510_02480</name>
</gene>
<organism evidence="1 2">
    <name type="scientific">Brunnivagina elsteri CCALA 953</name>
    <dbReference type="NCBI Taxonomy" id="987040"/>
    <lineage>
        <taxon>Bacteria</taxon>
        <taxon>Bacillati</taxon>
        <taxon>Cyanobacteriota</taxon>
        <taxon>Cyanophyceae</taxon>
        <taxon>Nostocales</taxon>
        <taxon>Calotrichaceae</taxon>
        <taxon>Brunnivagina</taxon>
    </lineage>
</organism>
<proteinExistence type="predicted"/>
<dbReference type="Proteomes" id="UP000218238">
    <property type="component" value="Unassembled WGS sequence"/>
</dbReference>
<dbReference type="OrthoDB" id="467381at2"/>
<dbReference type="RefSeq" id="WP_095720181.1">
    <property type="nucleotide sequence ID" value="NZ_NTFS01000014.1"/>
</dbReference>
<comment type="caution">
    <text evidence="1">The sequence shown here is derived from an EMBL/GenBank/DDBJ whole genome shotgun (WGS) entry which is preliminary data.</text>
</comment>
<evidence type="ECO:0000313" key="2">
    <source>
        <dbReference type="Proteomes" id="UP000218238"/>
    </source>
</evidence>
<accession>A0A2A2TPI6</accession>
<dbReference type="AlphaFoldDB" id="A0A2A2TPI6"/>
<protein>
    <submittedName>
        <fullName evidence="1">Uncharacterized protein</fullName>
    </submittedName>
</protein>
<evidence type="ECO:0000313" key="1">
    <source>
        <dbReference type="EMBL" id="PAX60327.1"/>
    </source>
</evidence>
<name>A0A2A2TPI6_9CYAN</name>